<dbReference type="InterPro" id="IPR044925">
    <property type="entry name" value="His-Me_finger_sf"/>
</dbReference>
<dbReference type="InterPro" id="IPR003615">
    <property type="entry name" value="HNH_nuc"/>
</dbReference>
<feature type="domain" description="HNH nuclease" evidence="2">
    <location>
        <begin position="122"/>
        <end position="168"/>
    </location>
</feature>
<dbReference type="Pfam" id="PF13392">
    <property type="entry name" value="HNH_3"/>
    <property type="match status" value="1"/>
</dbReference>
<comment type="caution">
    <text evidence="3">The sequence shown here is derived from an EMBL/GenBank/DDBJ whole genome shotgun (WGS) entry which is preliminary data.</text>
</comment>
<reference evidence="3 4" key="1">
    <citation type="submission" date="2024-04" db="EMBL/GenBank/DDBJ databases">
        <title>Tritrichomonas musculus Genome.</title>
        <authorList>
            <person name="Alves-Ferreira E."/>
            <person name="Grigg M."/>
            <person name="Lorenzi H."/>
            <person name="Galac M."/>
        </authorList>
    </citation>
    <scope>NUCLEOTIDE SEQUENCE [LARGE SCALE GENOMIC DNA]</scope>
    <source>
        <strain evidence="3 4">EAF2021</strain>
    </source>
</reference>
<accession>A0ABR2KB62</accession>
<dbReference type="SUPFAM" id="SSF54060">
    <property type="entry name" value="His-Me finger endonucleases"/>
    <property type="match status" value="1"/>
</dbReference>
<evidence type="ECO:0000259" key="2">
    <source>
        <dbReference type="Pfam" id="PF13392"/>
    </source>
</evidence>
<gene>
    <name evidence="3" type="ORF">M9Y10_039421</name>
</gene>
<dbReference type="Gene3D" id="3.90.75.20">
    <property type="match status" value="1"/>
</dbReference>
<evidence type="ECO:0000256" key="1">
    <source>
        <dbReference type="SAM" id="Coils"/>
    </source>
</evidence>
<evidence type="ECO:0000313" key="3">
    <source>
        <dbReference type="EMBL" id="KAK8888353.1"/>
    </source>
</evidence>
<proteinExistence type="predicted"/>
<dbReference type="EMBL" id="JAPFFF010000006">
    <property type="protein sequence ID" value="KAK8888353.1"/>
    <property type="molecule type" value="Genomic_DNA"/>
</dbReference>
<protein>
    <recommendedName>
        <fullName evidence="2">HNH nuclease domain-containing protein</fullName>
    </recommendedName>
</protein>
<keyword evidence="4" id="KW-1185">Reference proteome</keyword>
<keyword evidence="1" id="KW-0175">Coiled coil</keyword>
<organism evidence="3 4">
    <name type="scientific">Tritrichomonas musculus</name>
    <dbReference type="NCBI Taxonomy" id="1915356"/>
    <lineage>
        <taxon>Eukaryota</taxon>
        <taxon>Metamonada</taxon>
        <taxon>Parabasalia</taxon>
        <taxon>Tritrichomonadida</taxon>
        <taxon>Tritrichomonadidae</taxon>
        <taxon>Tritrichomonas</taxon>
    </lineage>
</organism>
<evidence type="ECO:0000313" key="4">
    <source>
        <dbReference type="Proteomes" id="UP001470230"/>
    </source>
</evidence>
<name>A0ABR2KB62_9EUKA</name>
<sequence>MAFEIERLKQTINELRAEIKQQQETINEYKKQNELLQQEVDKLSIELKTNEEEDNDVDEISPVVDNEDDAEWLPLKGYEKEYAIYNCYPYPIKKISNEKIIKESINKKEGYVQIALNGQCKQKHIIVAKQFIRNVDPKNKPIVDHIDRNRANYEISNLRWVSPKENSQNKSSTKGKPHDYVDNIPDESIVIDRYGEHQLENYYYYDNVFYFYNGIKYRKLHINENKRGYKFIIAFDVDEKKTFIYISKFKKLYDLI</sequence>
<dbReference type="Proteomes" id="UP001470230">
    <property type="component" value="Unassembled WGS sequence"/>
</dbReference>
<feature type="coiled-coil region" evidence="1">
    <location>
        <begin position="5"/>
        <end position="53"/>
    </location>
</feature>